<name>A0A178ZVG6_9EURO</name>
<proteinExistence type="predicted"/>
<gene>
    <name evidence="3" type="ORF">AYL99_03011</name>
</gene>
<dbReference type="EMBL" id="LVYI01000002">
    <property type="protein sequence ID" value="OAP63784.1"/>
    <property type="molecule type" value="Genomic_DNA"/>
</dbReference>
<comment type="caution">
    <text evidence="3">The sequence shown here is derived from an EMBL/GenBank/DDBJ whole genome shotgun (WGS) entry which is preliminary data.</text>
</comment>
<dbReference type="AlphaFoldDB" id="A0A178ZVG6"/>
<dbReference type="Proteomes" id="UP000078343">
    <property type="component" value="Unassembled WGS sequence"/>
</dbReference>
<feature type="compositionally biased region" description="Basic and acidic residues" evidence="2">
    <location>
        <begin position="1"/>
        <end position="18"/>
    </location>
</feature>
<keyword evidence="1" id="KW-0175">Coiled coil</keyword>
<evidence type="ECO:0000313" key="3">
    <source>
        <dbReference type="EMBL" id="OAP63784.1"/>
    </source>
</evidence>
<sequence length="477" mass="52698">MPLEARVDTPLDAPLKHDSHSHKQAIEEFNRASDRSLLPGWTHNKLSDAKSLSEDGTATWKLLQGLERRAPACGESRSTTLPSTEEELRSAIKALKSSTKAIERRTRVFRAQNAHLKHLGEAEDAINARKARQEQYLDQKRAAEVQHVKFANEQLLEALRSTLRAEVGRVAKDVRSALATVTELLNSDDRVLSELDDFSSSSVKVECQTDLDALAERVSRLTGALRHFRAQTVKDRLDCAYLESLSAADIVPSAQDVTDGTTDAVQGDLNSLYSEIDDVVGIVVAQEHGNALHAALQSVRRARKQDERKLNEKVYRQLCSLTEAAVNLSKRLESLQSRRRGLHELDGQLLHLENTARSHTKPATIDHPGAESEDHIGPAAQALSQHLGLSLDVGDRKVSDITAATRQLDDLTLSWDCQSAGNVLRLLELSDEAAIRRRAAVQCVSEALASNDSYERDARELEEMIAAARTEMERGVT</sequence>
<evidence type="ECO:0000256" key="2">
    <source>
        <dbReference type="SAM" id="MobiDB-lite"/>
    </source>
</evidence>
<organism evidence="3 4">
    <name type="scientific">Fonsecaea erecta</name>
    <dbReference type="NCBI Taxonomy" id="1367422"/>
    <lineage>
        <taxon>Eukaryota</taxon>
        <taxon>Fungi</taxon>
        <taxon>Dikarya</taxon>
        <taxon>Ascomycota</taxon>
        <taxon>Pezizomycotina</taxon>
        <taxon>Eurotiomycetes</taxon>
        <taxon>Chaetothyriomycetidae</taxon>
        <taxon>Chaetothyriales</taxon>
        <taxon>Herpotrichiellaceae</taxon>
        <taxon>Fonsecaea</taxon>
    </lineage>
</organism>
<evidence type="ECO:0000313" key="4">
    <source>
        <dbReference type="Proteomes" id="UP000078343"/>
    </source>
</evidence>
<reference evidence="3 4" key="1">
    <citation type="submission" date="2016-04" db="EMBL/GenBank/DDBJ databases">
        <title>Draft genome of Fonsecaea erecta CBS 125763.</title>
        <authorList>
            <person name="Weiss V.A."/>
            <person name="Vicente V.A."/>
            <person name="Raittz R.T."/>
            <person name="Moreno L.F."/>
            <person name="De Souza E.M."/>
            <person name="Pedrosa F.O."/>
            <person name="Steffens M.B."/>
            <person name="Faoro H."/>
            <person name="Tadra-Sfeir M.Z."/>
            <person name="Najafzadeh M.J."/>
            <person name="Felipe M.S."/>
            <person name="Teixeira M."/>
            <person name="Sun J."/>
            <person name="Xi L."/>
            <person name="Gomes R."/>
            <person name="De Azevedo C.M."/>
            <person name="Salgado C.G."/>
            <person name="Da Silva M.B."/>
            <person name="Nascimento M.F."/>
            <person name="Queiroz-Telles F."/>
            <person name="Attili D.S."/>
            <person name="Gorbushina A."/>
        </authorList>
    </citation>
    <scope>NUCLEOTIDE SEQUENCE [LARGE SCALE GENOMIC DNA]</scope>
    <source>
        <strain evidence="3 4">CBS 125763</strain>
    </source>
</reference>
<protein>
    <submittedName>
        <fullName evidence="3">Uncharacterized protein</fullName>
    </submittedName>
</protein>
<feature type="coiled-coil region" evidence="1">
    <location>
        <begin position="444"/>
        <end position="471"/>
    </location>
</feature>
<accession>A0A178ZVG6</accession>
<keyword evidence="4" id="KW-1185">Reference proteome</keyword>
<feature type="region of interest" description="Disordered" evidence="2">
    <location>
        <begin position="1"/>
        <end position="22"/>
    </location>
</feature>
<dbReference type="RefSeq" id="XP_018697151.1">
    <property type="nucleotide sequence ID" value="XM_018834527.1"/>
</dbReference>
<evidence type="ECO:0000256" key="1">
    <source>
        <dbReference type="SAM" id="Coils"/>
    </source>
</evidence>
<dbReference type="OrthoDB" id="1699231at2759"/>
<dbReference type="GeneID" id="30007181"/>
<dbReference type="STRING" id="1367422.A0A178ZVG6"/>